<evidence type="ECO:0000256" key="1">
    <source>
        <dbReference type="ARBA" id="ARBA00023125"/>
    </source>
</evidence>
<dbReference type="Proteomes" id="UP000009885">
    <property type="component" value="Unassembled WGS sequence"/>
</dbReference>
<dbReference type="STRING" id="1229783.C273_09479"/>
<dbReference type="AlphaFoldDB" id="K9AXU6"/>
<evidence type="ECO:0000256" key="2">
    <source>
        <dbReference type="PROSITE-ProRule" id="PRU00335"/>
    </source>
</evidence>
<dbReference type="GO" id="GO:0003677">
    <property type="term" value="F:DNA binding"/>
    <property type="evidence" value="ECO:0007669"/>
    <property type="project" value="UniProtKB-UniRule"/>
</dbReference>
<dbReference type="Gene3D" id="1.10.357.10">
    <property type="entry name" value="Tetracycline Repressor, domain 2"/>
    <property type="match status" value="1"/>
</dbReference>
<dbReference type="InterPro" id="IPR050624">
    <property type="entry name" value="HTH-type_Tx_Regulator"/>
</dbReference>
<feature type="domain" description="HTH tetR-type" evidence="3">
    <location>
        <begin position="8"/>
        <end position="68"/>
    </location>
</feature>
<dbReference type="InterPro" id="IPR039532">
    <property type="entry name" value="TetR_C_Firmicutes"/>
</dbReference>
<dbReference type="InterPro" id="IPR001647">
    <property type="entry name" value="HTH_TetR"/>
</dbReference>
<comment type="caution">
    <text evidence="4">The sequence shown here is derived from an EMBL/GenBank/DDBJ whole genome shotgun (WGS) entry which is preliminary data.</text>
</comment>
<name>K9AXU6_9STAP</name>
<evidence type="ECO:0000313" key="4">
    <source>
        <dbReference type="EMBL" id="EKU46335.1"/>
    </source>
</evidence>
<dbReference type="PATRIC" id="fig|1229783.3.peg.1891"/>
<organism evidence="4 5">
    <name type="scientific">Staphylococcus massiliensis S46</name>
    <dbReference type="NCBI Taxonomy" id="1229783"/>
    <lineage>
        <taxon>Bacteria</taxon>
        <taxon>Bacillati</taxon>
        <taxon>Bacillota</taxon>
        <taxon>Bacilli</taxon>
        <taxon>Bacillales</taxon>
        <taxon>Staphylococcaceae</taxon>
        <taxon>Staphylococcus</taxon>
    </lineage>
</organism>
<dbReference type="eggNOG" id="COG1309">
    <property type="taxonomic scope" value="Bacteria"/>
</dbReference>
<sequence>MAEDRRKRKSKQAIEKAFLELLRTNTIESISIQQISKLADINRGTFYLHYVDKYDLLESLEDRYMSELKERVGVPNATLKNMGAENFSNFIIDTIIDFSEKHDAYYQAVLSTYNNTNFETKIEKIIHEILQIRLNNRTHIGGVPVSYFISYVFSSKMGLLNKWIKEGKQIPKSEIKRYLYELDKNGPVTLIFNEIEK</sequence>
<keyword evidence="1 2" id="KW-0238">DNA-binding</keyword>
<reference evidence="4 5" key="1">
    <citation type="journal article" date="2013" name="Genome Announc.">
        <title>Genome Sequence of Staphylococcus massiliensis Strain S46, Isolated from the Surface of Healthy Human Skin.</title>
        <authorList>
            <person name="Srivastav R."/>
            <person name="Singh A."/>
            <person name="Jangir P.K."/>
            <person name="Kumari C."/>
            <person name="Muduli S."/>
            <person name="Sharma R."/>
        </authorList>
    </citation>
    <scope>NUCLEOTIDE SEQUENCE [LARGE SCALE GENOMIC DNA]</scope>
    <source>
        <strain evidence="4 5">S46</strain>
    </source>
</reference>
<evidence type="ECO:0000259" key="3">
    <source>
        <dbReference type="PROSITE" id="PS50977"/>
    </source>
</evidence>
<dbReference type="InterPro" id="IPR009057">
    <property type="entry name" value="Homeodomain-like_sf"/>
</dbReference>
<evidence type="ECO:0000313" key="5">
    <source>
        <dbReference type="Proteomes" id="UP000009885"/>
    </source>
</evidence>
<dbReference type="PANTHER" id="PTHR43479:SF23">
    <property type="entry name" value="HTH TETR-TYPE DOMAIN-CONTAINING PROTEIN"/>
    <property type="match status" value="1"/>
</dbReference>
<accession>K9AXU6</accession>
<keyword evidence="5" id="KW-1185">Reference proteome</keyword>
<gene>
    <name evidence="4" type="ORF">C273_09479</name>
</gene>
<dbReference type="Pfam" id="PF14278">
    <property type="entry name" value="TetR_C_8"/>
    <property type="match status" value="1"/>
</dbReference>
<dbReference type="PROSITE" id="PS50977">
    <property type="entry name" value="HTH_TETR_2"/>
    <property type="match status" value="1"/>
</dbReference>
<dbReference type="EMBL" id="AMSQ01000018">
    <property type="protein sequence ID" value="EKU46335.1"/>
    <property type="molecule type" value="Genomic_DNA"/>
</dbReference>
<dbReference type="PANTHER" id="PTHR43479">
    <property type="entry name" value="ACREF/ENVCD OPERON REPRESSOR-RELATED"/>
    <property type="match status" value="1"/>
</dbReference>
<proteinExistence type="predicted"/>
<protein>
    <recommendedName>
        <fullName evidence="3">HTH tetR-type domain-containing protein</fullName>
    </recommendedName>
</protein>
<feature type="DNA-binding region" description="H-T-H motif" evidence="2">
    <location>
        <begin position="31"/>
        <end position="50"/>
    </location>
</feature>
<dbReference type="SUPFAM" id="SSF46689">
    <property type="entry name" value="Homeodomain-like"/>
    <property type="match status" value="1"/>
</dbReference>
<dbReference type="RefSeq" id="WP_009384346.1">
    <property type="nucleotide sequence ID" value="NZ_AMSQ01000018.1"/>
</dbReference>
<dbReference type="OrthoDB" id="9810250at2"/>